<keyword evidence="1" id="KW-0547">Nucleotide-binding</keyword>
<keyword evidence="2" id="KW-0067">ATP-binding</keyword>
<name>A0A6J5BY01_9BURK</name>
<dbReference type="PANTHER" id="PTHR42749">
    <property type="entry name" value="CELL SHAPE-DETERMINING PROTEIN MREB"/>
    <property type="match status" value="1"/>
</dbReference>
<sequence length="1061" mass="113523">MTEMKRYSVGIDLGTSNTVLAYAEAGSQEVRVFEIEQLVSPGEVAARPLLPSVRYHAARGELAAGDLQLPWSGSRVAARPAAQARGASAAGVSMAGVSANRNADQQADPHASERAVPAAGSGSGAGSGAGSDTGLRAAPADGDSDTPPVVIGRLARVLGAQVPGRLVTSAKSWLSHASVDRVAPILPWGAADDVLKVSPVEASASYLAHVRAAWNQRFPDAPLEHQDVVLTVPASFDEGARALTVEAARMAGLPALRLLEEPQAAFYDWLFHHRERLAEELAHTRLVLICDVGGGTTDLTLIQVRMENGEPQLTRIGVGNHLMLGGDNMDLALAHLVETRLPGGGEHGRLSAASLSQLVERCRAAKEQLLGAEAPESASITLLGAGAKLVGGARTAQVTRDEVERVIVDGFFPVVASHERPGRPRGAIVEFGLPYATDAAVTRHIAAFLSRFDAQSRKALGPDGGEVETGRPADGAGTGGARAASDARVAAGDTADAAALAPLAAGKRRGAPLTDAPPAALAPLAVPDTLLLNGGVFRAEALTQRLADTLSTWRGEPLNVLHNDNPDVAVARGAVAYSLARAGGAPKIGGGSPRSYFLVLDESADAKRDANDPPPTQRGICLLPRGMEEGHEILIAERTFALRLGHPVRFHLVSSSADTAYAPGELADLASGDFVRLPPIATIVPPRGAGSARERAVRIATSLTEVGTLEVHCIDRDDPAGRWLLEFQLRRESAQVNLTGDAAAARHPRLDEAIEQIDRAFGSRSQNVDKKDVKRLRSQLEHLLGPRESWNSGLLRELFGALWERAKRRRRSADHERLWLNLAGYCVRPGFGYPLDEWRVEQLWSLFDDGIQYIQESQVWSEWWTLWRRAAGGLNEHAQLRVLDAMAYLQTAAQSRHKLPFDVAKTGIADMVRLSASLERIPVERKIELGESVLARLQKPSENHQSWWAVGRIGARRPFYGSAHTVVPPDVASRWLDAILALDWKKVDPAAFAAVQIARMTGDRSRDLPDALREAVIRRLEAVNAPRAWVAMVGETVELDNADEGRVFGESLPAGLKLIAG</sequence>
<dbReference type="GO" id="GO:0140662">
    <property type="term" value="F:ATP-dependent protein folding chaperone"/>
    <property type="evidence" value="ECO:0007669"/>
    <property type="project" value="InterPro"/>
</dbReference>
<evidence type="ECO:0000313" key="5">
    <source>
        <dbReference type="Proteomes" id="UP000494249"/>
    </source>
</evidence>
<dbReference type="PANTHER" id="PTHR42749:SF1">
    <property type="entry name" value="CELL SHAPE-DETERMINING PROTEIN MREB"/>
    <property type="match status" value="1"/>
</dbReference>
<dbReference type="RefSeq" id="WP_175145272.1">
    <property type="nucleotide sequence ID" value="NZ_CADFGL010000027.1"/>
</dbReference>
<dbReference type="Pfam" id="PF00012">
    <property type="entry name" value="HSP70"/>
    <property type="match status" value="1"/>
</dbReference>
<gene>
    <name evidence="4" type="primary">hscA_4</name>
    <name evidence="4" type="ORF">LMG22037_04799</name>
</gene>
<evidence type="ECO:0000256" key="3">
    <source>
        <dbReference type="SAM" id="MobiDB-lite"/>
    </source>
</evidence>
<feature type="region of interest" description="Disordered" evidence="3">
    <location>
        <begin position="460"/>
        <end position="482"/>
    </location>
</feature>
<dbReference type="InterPro" id="IPR021030">
    <property type="entry name" value="DUF3731"/>
</dbReference>
<evidence type="ECO:0000256" key="1">
    <source>
        <dbReference type="ARBA" id="ARBA00022741"/>
    </source>
</evidence>
<feature type="compositionally biased region" description="Low complexity" evidence="3">
    <location>
        <begin position="470"/>
        <end position="482"/>
    </location>
</feature>
<evidence type="ECO:0000256" key="2">
    <source>
        <dbReference type="ARBA" id="ARBA00022840"/>
    </source>
</evidence>
<organism evidence="4 5">
    <name type="scientific">Paraburkholderia phenoliruptrix</name>
    <dbReference type="NCBI Taxonomy" id="252970"/>
    <lineage>
        <taxon>Bacteria</taxon>
        <taxon>Pseudomonadati</taxon>
        <taxon>Pseudomonadota</taxon>
        <taxon>Betaproteobacteria</taxon>
        <taxon>Burkholderiales</taxon>
        <taxon>Burkholderiaceae</taxon>
        <taxon>Paraburkholderia</taxon>
    </lineage>
</organism>
<protein>
    <submittedName>
        <fullName evidence="4">Chaperone protein HscA</fullName>
    </submittedName>
</protein>
<dbReference type="AlphaFoldDB" id="A0A6J5BY01"/>
<dbReference type="GO" id="GO:0005524">
    <property type="term" value="F:ATP binding"/>
    <property type="evidence" value="ECO:0007669"/>
    <property type="project" value="UniProtKB-KW"/>
</dbReference>
<dbReference type="Gene3D" id="3.90.640.10">
    <property type="entry name" value="Actin, Chain A, domain 4"/>
    <property type="match status" value="1"/>
</dbReference>
<dbReference type="InterPro" id="IPR013126">
    <property type="entry name" value="Hsp_70_fam"/>
</dbReference>
<dbReference type="CDD" id="cd10170">
    <property type="entry name" value="ASKHA_NBD_HSP70"/>
    <property type="match status" value="1"/>
</dbReference>
<feature type="region of interest" description="Disordered" evidence="3">
    <location>
        <begin position="99"/>
        <end position="146"/>
    </location>
</feature>
<dbReference type="Gene3D" id="3.30.420.40">
    <property type="match status" value="2"/>
</dbReference>
<dbReference type="Proteomes" id="UP000494249">
    <property type="component" value="Unassembled WGS sequence"/>
</dbReference>
<dbReference type="SUPFAM" id="SSF53067">
    <property type="entry name" value="Actin-like ATPase domain"/>
    <property type="match status" value="2"/>
</dbReference>
<feature type="compositionally biased region" description="Gly residues" evidence="3">
    <location>
        <begin position="121"/>
        <end position="131"/>
    </location>
</feature>
<dbReference type="Pfam" id="PF12531">
    <property type="entry name" value="DUF3731"/>
    <property type="match status" value="1"/>
</dbReference>
<dbReference type="EMBL" id="CADIKB010000029">
    <property type="protein sequence ID" value="CAB3721370.1"/>
    <property type="molecule type" value="Genomic_DNA"/>
</dbReference>
<evidence type="ECO:0000313" key="4">
    <source>
        <dbReference type="EMBL" id="CAB3721370.1"/>
    </source>
</evidence>
<accession>A0A6J5BY01</accession>
<proteinExistence type="predicted"/>
<dbReference type="InterPro" id="IPR043129">
    <property type="entry name" value="ATPase_NBD"/>
</dbReference>
<reference evidence="4 5" key="1">
    <citation type="submission" date="2020-04" db="EMBL/GenBank/DDBJ databases">
        <authorList>
            <person name="De Canck E."/>
        </authorList>
    </citation>
    <scope>NUCLEOTIDE SEQUENCE [LARGE SCALE GENOMIC DNA]</scope>
    <source>
        <strain evidence="4 5">LMG 22037</strain>
    </source>
</reference>